<dbReference type="EMBL" id="KN730675">
    <property type="protein sequence ID" value="KIH60741.1"/>
    <property type="molecule type" value="Genomic_DNA"/>
</dbReference>
<dbReference type="Proteomes" id="UP000054047">
    <property type="component" value="Unassembled WGS sequence"/>
</dbReference>
<proteinExistence type="predicted"/>
<accession>A0A0C2GU85</accession>
<dbReference type="OrthoDB" id="7873042at2759"/>
<sequence>MQREMSMASGTESLLNKADIVLALVRDIGIVRPKGREFSSPDSSLKRTLAQIDIPNMPTGGEENTSKDDSGAVEQIKQVCSFLA</sequence>
<dbReference type="AlphaFoldDB" id="A0A0C2GU85"/>
<evidence type="ECO:0000313" key="1">
    <source>
        <dbReference type="EMBL" id="KIH60741.1"/>
    </source>
</evidence>
<gene>
    <name evidence="1" type="ORF">ANCDUO_08998</name>
</gene>
<organism evidence="1 2">
    <name type="scientific">Ancylostoma duodenale</name>
    <dbReference type="NCBI Taxonomy" id="51022"/>
    <lineage>
        <taxon>Eukaryota</taxon>
        <taxon>Metazoa</taxon>
        <taxon>Ecdysozoa</taxon>
        <taxon>Nematoda</taxon>
        <taxon>Chromadorea</taxon>
        <taxon>Rhabditida</taxon>
        <taxon>Rhabditina</taxon>
        <taxon>Rhabditomorpha</taxon>
        <taxon>Strongyloidea</taxon>
        <taxon>Ancylostomatidae</taxon>
        <taxon>Ancylostomatinae</taxon>
        <taxon>Ancylostoma</taxon>
    </lineage>
</organism>
<evidence type="ECO:0000313" key="2">
    <source>
        <dbReference type="Proteomes" id="UP000054047"/>
    </source>
</evidence>
<protein>
    <submittedName>
        <fullName evidence="1">Uncharacterized protein</fullName>
    </submittedName>
</protein>
<reference evidence="1 2" key="1">
    <citation type="submission" date="2013-12" db="EMBL/GenBank/DDBJ databases">
        <title>Draft genome of the parsitic nematode Ancylostoma duodenale.</title>
        <authorList>
            <person name="Mitreva M."/>
        </authorList>
    </citation>
    <scope>NUCLEOTIDE SEQUENCE [LARGE SCALE GENOMIC DNA]</scope>
    <source>
        <strain evidence="1 2">Zhejiang</strain>
    </source>
</reference>
<name>A0A0C2GU85_9BILA</name>
<keyword evidence="2" id="KW-1185">Reference proteome</keyword>